<keyword evidence="2" id="KW-1133">Transmembrane helix</keyword>
<feature type="domain" description="SLH" evidence="3">
    <location>
        <begin position="503"/>
        <end position="566"/>
    </location>
</feature>
<reference evidence="4 5" key="1">
    <citation type="submission" date="2021-10" db="EMBL/GenBank/DDBJ databases">
        <title>Lutispora strain m25 sp. nov., a thermophilic, non-spore-forming bacterium isolated from a lab-scale methanogenic bioreactor digesting anaerobic sludge.</title>
        <authorList>
            <person name="El Houari A."/>
            <person name="Mcdonald J."/>
        </authorList>
    </citation>
    <scope>NUCLEOTIDE SEQUENCE [LARGE SCALE GENOMIC DNA]</scope>
    <source>
        <strain evidence="5">m25</strain>
    </source>
</reference>
<dbReference type="Pfam" id="PF00395">
    <property type="entry name" value="SLH"/>
    <property type="match status" value="1"/>
</dbReference>
<evidence type="ECO:0000313" key="4">
    <source>
        <dbReference type="EMBL" id="MCQ1529809.1"/>
    </source>
</evidence>
<dbReference type="Proteomes" id="UP001651880">
    <property type="component" value="Unassembled WGS sequence"/>
</dbReference>
<evidence type="ECO:0000256" key="1">
    <source>
        <dbReference type="ARBA" id="ARBA00022737"/>
    </source>
</evidence>
<dbReference type="RefSeq" id="WP_255227328.1">
    <property type="nucleotide sequence ID" value="NZ_JAJEKE010000007.1"/>
</dbReference>
<name>A0ABT1NFG7_9FIRM</name>
<keyword evidence="2" id="KW-0812">Transmembrane</keyword>
<keyword evidence="1" id="KW-0677">Repeat</keyword>
<comment type="caution">
    <text evidence="4">The sequence shown here is derived from an EMBL/GenBank/DDBJ whole genome shotgun (WGS) entry which is preliminary data.</text>
</comment>
<keyword evidence="5" id="KW-1185">Reference proteome</keyword>
<feature type="transmembrane region" description="Helical" evidence="2">
    <location>
        <begin position="7"/>
        <end position="26"/>
    </location>
</feature>
<sequence length="668" mass="76492">MERNIRLISMITCLFYGLMLFPALFVNAANDNDAYKAGYSSGLWEGIDAAYSDLEDVKSKNYYKAMPKDADIIANYDLDKETSTYRINFVRGFKDGFREGYNTTYDNPKVEAKPTNYDEALGYQMGEVSGYNDYYAGKSNKWTNAVPSTTKLIEMFQLTNEPNAYKNSFVTNFKAKFQEGYETAYRKAKYEPFKAAIERGAADGAKFGEILGANWGRTDYYSSSINQWDRDLPSDDEIKSVFLLDNDLDDYSKAFLSAFKESYRIKYEEAYRTANVNYNLLVFEKGYSHGKNIGLVKGESLARIDLLMGKSNDENRHNFSDNNIINEYKLFNEYEKYREGFISGFREGTKTGYMAVYQSSNFENFMSKAETQVVSINGAQVLSRDNKMSLNIDKGIFYNDIAVSIDRLIGTNMNIKMPSKDRYVKSSELYNIRVASSYDGLNRDKPIKLSFDYYGPQSGGIYKYLNDNWYYLTSKIDANSITAFINPESITNSSGTYAVFIDTKAWNPDDLRGHWAKDEIVTYLRRGIAGAFEDNTFRPDIPITKAQLLSSMSKVFKWDIKSAEKEVAALQKVADYKDVEPYKELAAYCVKKDYLKVSPENTIRINSQVSYKEAEAMMKLAMGNKNFSWAGVAEKIMKNKDKRSASYDSMDEHITRAEAVYMLYYMTE</sequence>
<dbReference type="EMBL" id="JAJEKE010000007">
    <property type="protein sequence ID" value="MCQ1529809.1"/>
    <property type="molecule type" value="Genomic_DNA"/>
</dbReference>
<evidence type="ECO:0000259" key="3">
    <source>
        <dbReference type="PROSITE" id="PS51272"/>
    </source>
</evidence>
<dbReference type="InterPro" id="IPR001119">
    <property type="entry name" value="SLH_dom"/>
</dbReference>
<evidence type="ECO:0000313" key="5">
    <source>
        <dbReference type="Proteomes" id="UP001651880"/>
    </source>
</evidence>
<accession>A0ABT1NFG7</accession>
<keyword evidence="2" id="KW-0472">Membrane</keyword>
<protein>
    <submittedName>
        <fullName evidence="4">S-layer homology domain-containing protein</fullName>
    </submittedName>
</protein>
<gene>
    <name evidence="4" type="ORF">LJD61_09665</name>
</gene>
<dbReference type="PROSITE" id="PS51272">
    <property type="entry name" value="SLH"/>
    <property type="match status" value="1"/>
</dbReference>
<evidence type="ECO:0000256" key="2">
    <source>
        <dbReference type="SAM" id="Phobius"/>
    </source>
</evidence>
<proteinExistence type="predicted"/>
<organism evidence="4 5">
    <name type="scientific">Lutispora saccharofermentans</name>
    <dbReference type="NCBI Taxonomy" id="3024236"/>
    <lineage>
        <taxon>Bacteria</taxon>
        <taxon>Bacillati</taxon>
        <taxon>Bacillota</taxon>
        <taxon>Clostridia</taxon>
        <taxon>Lutisporales</taxon>
        <taxon>Lutisporaceae</taxon>
        <taxon>Lutispora</taxon>
    </lineage>
</organism>